<dbReference type="PROSITE" id="PS51257">
    <property type="entry name" value="PROKAR_LIPOPROTEIN"/>
    <property type="match status" value="1"/>
</dbReference>
<keyword evidence="2" id="KW-0732">Signal</keyword>
<dbReference type="InterPro" id="IPR013783">
    <property type="entry name" value="Ig-like_fold"/>
</dbReference>
<dbReference type="InterPro" id="IPR011990">
    <property type="entry name" value="TPR-like_helical_dom_sf"/>
</dbReference>
<feature type="region of interest" description="Disordered" evidence="1">
    <location>
        <begin position="27"/>
        <end position="73"/>
    </location>
</feature>
<organism evidence="3 4">
    <name type="scientific">Maioricimonas rarisocia</name>
    <dbReference type="NCBI Taxonomy" id="2528026"/>
    <lineage>
        <taxon>Bacteria</taxon>
        <taxon>Pseudomonadati</taxon>
        <taxon>Planctomycetota</taxon>
        <taxon>Planctomycetia</taxon>
        <taxon>Planctomycetales</taxon>
        <taxon>Planctomycetaceae</taxon>
        <taxon>Maioricimonas</taxon>
    </lineage>
</organism>
<evidence type="ECO:0000256" key="2">
    <source>
        <dbReference type="SAM" id="SignalP"/>
    </source>
</evidence>
<protein>
    <recommendedName>
        <fullName evidence="5">Thioredoxin domain-containing protein</fullName>
    </recommendedName>
</protein>
<dbReference type="EMBL" id="CP036275">
    <property type="protein sequence ID" value="QDU37281.1"/>
    <property type="molecule type" value="Genomic_DNA"/>
</dbReference>
<feature type="signal peptide" evidence="2">
    <location>
        <begin position="1"/>
        <end position="19"/>
    </location>
</feature>
<evidence type="ECO:0000313" key="3">
    <source>
        <dbReference type="EMBL" id="QDU37281.1"/>
    </source>
</evidence>
<feature type="chain" id="PRO_5022178790" description="Thioredoxin domain-containing protein" evidence="2">
    <location>
        <begin position="20"/>
        <end position="780"/>
    </location>
</feature>
<sequence length="780" mass="83216" precursor="true">MLFRKLLLAVLLMGSVTIAGCSGEGGTGDVADSGEPGAAAPAETASEGTTPAADPAGTTPAADEEETPKRPKRTDLAGRWIFVLTDVVNEYPGLLLDVTPGGGEGEQVKLLGNSPMMENFTLSSGSVDGKSVSLVLQPPQNANGPAAQEIVFEGHLDDGVVLGEAQSGAGICIPAYLEATSKESLADYREPRQAAGLREMREMRQTADIIEQLRALADENARSPFIFLIYQQVLGMMPDQDVDAETATTIVEEYLSRAEQWGPCLTRRALIQSASALARGRYPSELSLPYVERAEQAIEGDEGASEGEKRQLRLARGLALAGSESDEDYQQAREILTEFAEQAPFDTTILEGLAFAAESHGDNETALRYYAELAVLPGMRGNRGPVQRLWEEQGNDPAELENYLTDVYQDTVLEFADEKDTSVPAPGQRTTLIELFTGGSCPPCVAADIATGGLEVTYPTSRLVVLRYHQNIPAADPLTNADSEARFAYYNGEGTPTLAINGTVLPTGSIPMYGPVINAPDAYAAMRGIVERELEQTTNVGISLNASVVDGNQIRFDAQVNGLDEFPETARLRFVLAEEQVVYPTPNGIRVHDMLVRAMPGGVAGIAPSEGELKYSDAILLEDLRESLQQGVTQLEERMGRQFPEQPLALDHLHLIAFLQDDATRTILQVTGTSLSTDDAGKDEESAAEKKPASDAPKPDEAAADKPAEGDKPETEKPAEGDKPAATDEPAESEKPADDADPAVKEVEPEGDAPVESESAPAEGDAAETPSTEETSGDES</sequence>
<dbReference type="RefSeq" id="WP_145368065.1">
    <property type="nucleotide sequence ID" value="NZ_CP036275.1"/>
</dbReference>
<dbReference type="OrthoDB" id="253784at2"/>
<reference evidence="3 4" key="1">
    <citation type="submission" date="2019-02" db="EMBL/GenBank/DDBJ databases">
        <title>Deep-cultivation of Planctomycetes and their phenomic and genomic characterization uncovers novel biology.</title>
        <authorList>
            <person name="Wiegand S."/>
            <person name="Jogler M."/>
            <person name="Boedeker C."/>
            <person name="Pinto D."/>
            <person name="Vollmers J."/>
            <person name="Rivas-Marin E."/>
            <person name="Kohn T."/>
            <person name="Peeters S.H."/>
            <person name="Heuer A."/>
            <person name="Rast P."/>
            <person name="Oberbeckmann S."/>
            <person name="Bunk B."/>
            <person name="Jeske O."/>
            <person name="Meyerdierks A."/>
            <person name="Storesund J.E."/>
            <person name="Kallscheuer N."/>
            <person name="Luecker S."/>
            <person name="Lage O.M."/>
            <person name="Pohl T."/>
            <person name="Merkel B.J."/>
            <person name="Hornburger P."/>
            <person name="Mueller R.-W."/>
            <person name="Bruemmer F."/>
            <person name="Labrenz M."/>
            <person name="Spormann A.M."/>
            <person name="Op den Camp H."/>
            <person name="Overmann J."/>
            <person name="Amann R."/>
            <person name="Jetten M.S.M."/>
            <person name="Mascher T."/>
            <person name="Medema M.H."/>
            <person name="Devos D.P."/>
            <person name="Kaster A.-K."/>
            <person name="Ovreas L."/>
            <person name="Rohde M."/>
            <person name="Galperin M.Y."/>
            <person name="Jogler C."/>
        </authorList>
    </citation>
    <scope>NUCLEOTIDE SEQUENCE [LARGE SCALE GENOMIC DNA]</scope>
    <source>
        <strain evidence="3 4">Mal4</strain>
    </source>
</reference>
<dbReference type="Gene3D" id="2.60.40.10">
    <property type="entry name" value="Immunoglobulins"/>
    <property type="match status" value="1"/>
</dbReference>
<evidence type="ECO:0000256" key="1">
    <source>
        <dbReference type="SAM" id="MobiDB-lite"/>
    </source>
</evidence>
<accession>A0A517Z482</accession>
<feature type="region of interest" description="Disordered" evidence="1">
    <location>
        <begin position="674"/>
        <end position="780"/>
    </location>
</feature>
<gene>
    <name evidence="3" type="ORF">Mal4_15910</name>
</gene>
<proteinExistence type="predicted"/>
<evidence type="ECO:0008006" key="5">
    <source>
        <dbReference type="Google" id="ProtNLM"/>
    </source>
</evidence>
<feature type="compositionally biased region" description="Basic and acidic residues" evidence="1">
    <location>
        <begin position="679"/>
        <end position="748"/>
    </location>
</feature>
<name>A0A517Z482_9PLAN</name>
<dbReference type="KEGG" id="mri:Mal4_15910"/>
<feature type="compositionally biased region" description="Low complexity" evidence="1">
    <location>
        <begin position="33"/>
        <end position="61"/>
    </location>
</feature>
<dbReference type="SUPFAM" id="SSF48452">
    <property type="entry name" value="TPR-like"/>
    <property type="match status" value="1"/>
</dbReference>
<dbReference type="AlphaFoldDB" id="A0A517Z482"/>
<keyword evidence="4" id="KW-1185">Reference proteome</keyword>
<dbReference type="Proteomes" id="UP000320496">
    <property type="component" value="Chromosome"/>
</dbReference>
<evidence type="ECO:0000313" key="4">
    <source>
        <dbReference type="Proteomes" id="UP000320496"/>
    </source>
</evidence>